<sequence length="340" mass="38417">MTNPKLYSSRLANLDDASAIAPLWQAFASERAKQDPSMIVTPDFDFTKYITHLIEKPLFYGWLLEHSESEQSAKKIVGCMFVHFYDEAPPASIPVELLTEHKLYNLFVPRRVGSVLGLYVQPGHRHDYAIALVANAGIQQAEEKQVSDIDILVSSDQTGVQALLERVGFTQAAVQYTKHYTLDPDANLPSLHPPRPDLPPFEIPESQPAALPLKDFKTNELVRDRNGEVVFLMPVKDESGKILTTSKGLPIYPLPIRDPQTEDWVFDISGQILTCPVLLEKDDQVVEQDGMPQYIQPKYHSLNGKLQLLQDRENNYVFQSVERDREGNILRSPTGQVIFH</sequence>
<protein>
    <recommendedName>
        <fullName evidence="3">N-acetyltransferase domain-containing protein</fullName>
    </recommendedName>
</protein>
<gene>
    <name evidence="1" type="ORF">FEV09_10555</name>
</gene>
<dbReference type="AlphaFoldDB" id="A0A9X4RIA8"/>
<dbReference type="InterPro" id="IPR016181">
    <property type="entry name" value="Acyl_CoA_acyltransferase"/>
</dbReference>
<organism evidence="1 2">
    <name type="scientific">Pseudanabaena catenata USMAC16</name>
    <dbReference type="NCBI Taxonomy" id="1855837"/>
    <lineage>
        <taxon>Bacteria</taxon>
        <taxon>Bacillati</taxon>
        <taxon>Cyanobacteriota</taxon>
        <taxon>Cyanophyceae</taxon>
        <taxon>Pseudanabaenales</taxon>
        <taxon>Pseudanabaenaceae</taxon>
        <taxon>Pseudanabaena</taxon>
    </lineage>
</organism>
<name>A0A9X4RIA8_9CYAN</name>
<dbReference type="EMBL" id="VBTY01000075">
    <property type="protein sequence ID" value="MDG3494997.1"/>
    <property type="molecule type" value="Genomic_DNA"/>
</dbReference>
<dbReference type="RefSeq" id="WP_009627101.1">
    <property type="nucleotide sequence ID" value="NZ_VBTY01000075.1"/>
</dbReference>
<dbReference type="SUPFAM" id="SSF55729">
    <property type="entry name" value="Acyl-CoA N-acyltransferases (Nat)"/>
    <property type="match status" value="1"/>
</dbReference>
<evidence type="ECO:0000313" key="1">
    <source>
        <dbReference type="EMBL" id="MDG3494997.1"/>
    </source>
</evidence>
<comment type="caution">
    <text evidence="1">The sequence shown here is derived from an EMBL/GenBank/DDBJ whole genome shotgun (WGS) entry which is preliminary data.</text>
</comment>
<evidence type="ECO:0000313" key="2">
    <source>
        <dbReference type="Proteomes" id="UP001152872"/>
    </source>
</evidence>
<accession>A0A9X4RIA8</accession>
<dbReference type="Gene3D" id="3.40.630.30">
    <property type="match status" value="1"/>
</dbReference>
<keyword evidence="2" id="KW-1185">Reference proteome</keyword>
<evidence type="ECO:0008006" key="3">
    <source>
        <dbReference type="Google" id="ProtNLM"/>
    </source>
</evidence>
<proteinExistence type="predicted"/>
<reference evidence="1" key="1">
    <citation type="submission" date="2019-05" db="EMBL/GenBank/DDBJ databases">
        <title>Whole genome sequencing of Pseudanabaena catenata USMAC16.</title>
        <authorList>
            <person name="Khan Z."/>
            <person name="Omar W.M."/>
            <person name="Convey P."/>
            <person name="Merican F."/>
            <person name="Najimudin N."/>
        </authorList>
    </citation>
    <scope>NUCLEOTIDE SEQUENCE</scope>
    <source>
        <strain evidence="1">USMAC16</strain>
    </source>
</reference>
<dbReference type="Proteomes" id="UP001152872">
    <property type="component" value="Unassembled WGS sequence"/>
</dbReference>